<accession>A0A5C6CQM2</accession>
<feature type="transmembrane region" description="Helical" evidence="1">
    <location>
        <begin position="107"/>
        <end position="126"/>
    </location>
</feature>
<evidence type="ECO:0000313" key="3">
    <source>
        <dbReference type="EMBL" id="TWU25824.1"/>
    </source>
</evidence>
<keyword evidence="1" id="KW-1133">Transmembrane helix</keyword>
<organism evidence="3 4">
    <name type="scientific">Bythopirellula polymerisocia</name>
    <dbReference type="NCBI Taxonomy" id="2528003"/>
    <lineage>
        <taxon>Bacteria</taxon>
        <taxon>Pseudomonadati</taxon>
        <taxon>Planctomycetota</taxon>
        <taxon>Planctomycetia</taxon>
        <taxon>Pirellulales</taxon>
        <taxon>Lacipirellulaceae</taxon>
        <taxon>Bythopirellula</taxon>
    </lineage>
</organism>
<feature type="domain" description="Flavinylation-associated cytochrome" evidence="2">
    <location>
        <begin position="10"/>
        <end position="87"/>
    </location>
</feature>
<dbReference type="Pfam" id="PF14358">
    <property type="entry name" value="DUF4405"/>
    <property type="match status" value="1"/>
</dbReference>
<evidence type="ECO:0000313" key="4">
    <source>
        <dbReference type="Proteomes" id="UP000318437"/>
    </source>
</evidence>
<keyword evidence="4" id="KW-1185">Reference proteome</keyword>
<name>A0A5C6CQM2_9BACT</name>
<dbReference type="Proteomes" id="UP000318437">
    <property type="component" value="Unassembled WGS sequence"/>
</dbReference>
<gene>
    <name evidence="3" type="ORF">Pla144_30360</name>
</gene>
<keyword evidence="1" id="KW-0472">Membrane</keyword>
<keyword evidence="1" id="KW-0812">Transmembrane</keyword>
<feature type="transmembrane region" description="Helical" evidence="1">
    <location>
        <begin position="67"/>
        <end position="87"/>
    </location>
</feature>
<proteinExistence type="predicted"/>
<sequence>MKRIHWNALVDGLALVAFVLLSSTGLLLSFQLPPGSGGREMLGMGHGAGEKSVTLLWGLTRHEWGDIHYWLSLSIMAILAVHLLLHWKWILCLFKPSGAHIYSGTRLALGAMGMLMLVVMAAAPYVTSTSQIPRADLQSSDTESEHAEEDLGIRGRMSLAEISAESGVPAKYLLRALQLPPETPLDSQAGRLLKDSGRDMADLREVIKKYVSDKQ</sequence>
<reference evidence="3 4" key="1">
    <citation type="submission" date="2019-02" db="EMBL/GenBank/DDBJ databases">
        <title>Deep-cultivation of Planctomycetes and their phenomic and genomic characterization uncovers novel biology.</title>
        <authorList>
            <person name="Wiegand S."/>
            <person name="Jogler M."/>
            <person name="Boedeker C."/>
            <person name="Pinto D."/>
            <person name="Vollmers J."/>
            <person name="Rivas-Marin E."/>
            <person name="Kohn T."/>
            <person name="Peeters S.H."/>
            <person name="Heuer A."/>
            <person name="Rast P."/>
            <person name="Oberbeckmann S."/>
            <person name="Bunk B."/>
            <person name="Jeske O."/>
            <person name="Meyerdierks A."/>
            <person name="Storesund J.E."/>
            <person name="Kallscheuer N."/>
            <person name="Luecker S."/>
            <person name="Lage O.M."/>
            <person name="Pohl T."/>
            <person name="Merkel B.J."/>
            <person name="Hornburger P."/>
            <person name="Mueller R.-W."/>
            <person name="Bruemmer F."/>
            <person name="Labrenz M."/>
            <person name="Spormann A.M."/>
            <person name="Op Den Camp H."/>
            <person name="Overmann J."/>
            <person name="Amann R."/>
            <person name="Jetten M.S.M."/>
            <person name="Mascher T."/>
            <person name="Medema M.H."/>
            <person name="Devos D.P."/>
            <person name="Kaster A.-K."/>
            <person name="Ovreas L."/>
            <person name="Rohde M."/>
            <person name="Galperin M.Y."/>
            <person name="Jogler C."/>
        </authorList>
    </citation>
    <scope>NUCLEOTIDE SEQUENCE [LARGE SCALE GENOMIC DNA]</scope>
    <source>
        <strain evidence="3 4">Pla144</strain>
    </source>
</reference>
<comment type="caution">
    <text evidence="3">The sequence shown here is derived from an EMBL/GenBank/DDBJ whole genome shotgun (WGS) entry which is preliminary data.</text>
</comment>
<feature type="transmembrane region" description="Helical" evidence="1">
    <location>
        <begin position="12"/>
        <end position="32"/>
    </location>
</feature>
<dbReference type="InterPro" id="IPR025517">
    <property type="entry name" value="DUF4405"/>
</dbReference>
<dbReference type="AlphaFoldDB" id="A0A5C6CQM2"/>
<evidence type="ECO:0000259" key="2">
    <source>
        <dbReference type="Pfam" id="PF14358"/>
    </source>
</evidence>
<dbReference type="EMBL" id="SJPS01000004">
    <property type="protein sequence ID" value="TWU25824.1"/>
    <property type="molecule type" value="Genomic_DNA"/>
</dbReference>
<dbReference type="RefSeq" id="WP_197530695.1">
    <property type="nucleotide sequence ID" value="NZ_SJPS01000004.1"/>
</dbReference>
<evidence type="ECO:0000256" key="1">
    <source>
        <dbReference type="SAM" id="Phobius"/>
    </source>
</evidence>
<protein>
    <recommendedName>
        <fullName evidence="2">Flavinylation-associated cytochrome domain-containing protein</fullName>
    </recommendedName>
</protein>